<evidence type="ECO:0000313" key="2">
    <source>
        <dbReference type="Proteomes" id="UP000309952"/>
    </source>
</evidence>
<dbReference type="EMBL" id="LR588407">
    <property type="protein sequence ID" value="VTO15875.1"/>
    <property type="molecule type" value="Genomic_DNA"/>
</dbReference>
<dbReference type="Proteomes" id="UP000309952">
    <property type="component" value="Chromosome"/>
</dbReference>
<organism evidence="1 2">
    <name type="scientific">Brevundimonas vancanneytii</name>
    <dbReference type="NCBI Taxonomy" id="1325724"/>
    <lineage>
        <taxon>Bacteria</taxon>
        <taxon>Pseudomonadati</taxon>
        <taxon>Pseudomonadota</taxon>
        <taxon>Alphaproteobacteria</taxon>
        <taxon>Caulobacterales</taxon>
        <taxon>Caulobacteraceae</taxon>
        <taxon>Brevundimonas</taxon>
    </lineage>
</organism>
<evidence type="ECO:0008006" key="3">
    <source>
        <dbReference type="Google" id="ProtNLM"/>
    </source>
</evidence>
<dbReference type="KEGG" id="bvy:NCTC9239_01889"/>
<protein>
    <recommendedName>
        <fullName evidence="3">BLUF domain-containing protein</fullName>
    </recommendedName>
</protein>
<dbReference type="RefSeq" id="WP_252970105.1">
    <property type="nucleotide sequence ID" value="NZ_LR588407.1"/>
</dbReference>
<accession>A0A4P1K673</accession>
<sequence length="149" mass="16239">MLQSAVFLTRSPSGFAQSARWPALIDMRRDQARSLGLAGVAASVDDVIIYAMEGSPGALDGFLQLLGASPCETAPMQAWRQTVQFRIHRVLALSHPLLRPDETAVLQRAIDPGHPRYADIPPLLGAAALHWAMMPYRTPLQATTRLIVS</sequence>
<keyword evidence="2" id="KW-1185">Reference proteome</keyword>
<evidence type="ECO:0000313" key="1">
    <source>
        <dbReference type="EMBL" id="VTO15875.1"/>
    </source>
</evidence>
<reference evidence="1 2" key="1">
    <citation type="submission" date="2019-04" db="EMBL/GenBank/DDBJ databases">
        <authorList>
            <consortium name="Pathogen Informatics"/>
        </authorList>
    </citation>
    <scope>NUCLEOTIDE SEQUENCE [LARGE SCALE GENOMIC DNA]</scope>
    <source>
        <strain evidence="1 2">NCTC9239</strain>
    </source>
</reference>
<gene>
    <name evidence="1" type="ORF">NCTC9239_01889</name>
</gene>
<dbReference type="AlphaFoldDB" id="A0A4P1K673"/>
<proteinExistence type="predicted"/>
<name>A0A4P1K673_9CAUL</name>